<keyword evidence="3" id="KW-1185">Reference proteome</keyword>
<protein>
    <submittedName>
        <fullName evidence="2">Uncharacterized protein</fullName>
    </submittedName>
</protein>
<accession>A0A9P8L893</accession>
<gene>
    <name evidence="2" type="ORF">GP486_005988</name>
</gene>
<organism evidence="2 3">
    <name type="scientific">Trichoglossum hirsutum</name>
    <dbReference type="NCBI Taxonomy" id="265104"/>
    <lineage>
        <taxon>Eukaryota</taxon>
        <taxon>Fungi</taxon>
        <taxon>Dikarya</taxon>
        <taxon>Ascomycota</taxon>
        <taxon>Pezizomycotina</taxon>
        <taxon>Geoglossomycetes</taxon>
        <taxon>Geoglossales</taxon>
        <taxon>Geoglossaceae</taxon>
        <taxon>Trichoglossum</taxon>
    </lineage>
</organism>
<dbReference type="AlphaFoldDB" id="A0A9P8L893"/>
<dbReference type="Proteomes" id="UP000750711">
    <property type="component" value="Unassembled WGS sequence"/>
</dbReference>
<proteinExistence type="predicted"/>
<evidence type="ECO:0000256" key="1">
    <source>
        <dbReference type="SAM" id="MobiDB-lite"/>
    </source>
</evidence>
<name>A0A9P8L893_9PEZI</name>
<evidence type="ECO:0000313" key="2">
    <source>
        <dbReference type="EMBL" id="KAH0556075.1"/>
    </source>
</evidence>
<sequence length="77" mass="8464">MMRNQRQQEEQSRKRRRAEGGREMAIAEVEGALVEKQHGPGQKHALGVQLGDGVSQHLLRIDEGDDNTGISINDSGS</sequence>
<dbReference type="EMBL" id="JAGHQM010001237">
    <property type="protein sequence ID" value="KAH0556075.1"/>
    <property type="molecule type" value="Genomic_DNA"/>
</dbReference>
<comment type="caution">
    <text evidence="2">The sequence shown here is derived from an EMBL/GenBank/DDBJ whole genome shotgun (WGS) entry which is preliminary data.</text>
</comment>
<feature type="region of interest" description="Disordered" evidence="1">
    <location>
        <begin position="1"/>
        <end position="23"/>
    </location>
</feature>
<evidence type="ECO:0000313" key="3">
    <source>
        <dbReference type="Proteomes" id="UP000750711"/>
    </source>
</evidence>
<reference evidence="2" key="1">
    <citation type="submission" date="2021-03" db="EMBL/GenBank/DDBJ databases">
        <title>Comparative genomics and phylogenomic investigation of the class Geoglossomycetes provide insights into ecological specialization and systematics.</title>
        <authorList>
            <person name="Melie T."/>
            <person name="Pirro S."/>
            <person name="Miller A.N."/>
            <person name="Quandt A."/>
        </authorList>
    </citation>
    <scope>NUCLEOTIDE SEQUENCE</scope>
    <source>
        <strain evidence="2">CAQ_001_2017</strain>
    </source>
</reference>
<feature type="compositionally biased region" description="Basic and acidic residues" evidence="1">
    <location>
        <begin position="1"/>
        <end position="22"/>
    </location>
</feature>